<keyword evidence="1" id="KW-0472">Membrane</keyword>
<evidence type="ECO:0000313" key="2">
    <source>
        <dbReference type="EMBL" id="ADH63799.1"/>
    </source>
</evidence>
<keyword evidence="1" id="KW-0812">Transmembrane</keyword>
<organism evidence="2 3">
    <name type="scientific">Allomeiothermus silvanus (strain ATCC 700542 / DSM 9946 / NBRC 106475 / NCIMB 13440 / VI-R2)</name>
    <name type="common">Thermus silvanus</name>
    <dbReference type="NCBI Taxonomy" id="526227"/>
    <lineage>
        <taxon>Bacteria</taxon>
        <taxon>Thermotogati</taxon>
        <taxon>Deinococcota</taxon>
        <taxon>Deinococci</taxon>
        <taxon>Thermales</taxon>
        <taxon>Thermaceae</taxon>
        <taxon>Allomeiothermus</taxon>
    </lineage>
</organism>
<gene>
    <name evidence="2" type="ordered locus">Mesil_1924</name>
</gene>
<dbReference type="HOGENOM" id="CLU_397303_0_0_0"/>
<evidence type="ECO:0000313" key="3">
    <source>
        <dbReference type="Proteomes" id="UP000001916"/>
    </source>
</evidence>
<feature type="transmembrane region" description="Helical" evidence="1">
    <location>
        <begin position="475"/>
        <end position="502"/>
    </location>
</feature>
<reference evidence="2 3" key="1">
    <citation type="journal article" date="2010" name="Stand. Genomic Sci.">
        <title>Complete genome sequence of Meiothermus silvanus type strain (VI-R2).</title>
        <authorList>
            <person name="Sikorski J."/>
            <person name="Tindall B.J."/>
            <person name="Lowry S."/>
            <person name="Lucas S."/>
            <person name="Nolan M."/>
            <person name="Copeland A."/>
            <person name="Glavina Del Rio T."/>
            <person name="Tice H."/>
            <person name="Cheng J.F."/>
            <person name="Han C."/>
            <person name="Pitluck S."/>
            <person name="Liolios K."/>
            <person name="Ivanova N."/>
            <person name="Mavromatis K."/>
            <person name="Mikhailova N."/>
            <person name="Pati A."/>
            <person name="Goodwin L."/>
            <person name="Chen A."/>
            <person name="Palaniappan K."/>
            <person name="Land M."/>
            <person name="Hauser L."/>
            <person name="Chang Y.J."/>
            <person name="Jeffries C.D."/>
            <person name="Rohde M."/>
            <person name="Goker M."/>
            <person name="Woyke T."/>
            <person name="Bristow J."/>
            <person name="Eisen J.A."/>
            <person name="Markowitz V."/>
            <person name="Hugenholtz P."/>
            <person name="Kyrpides N.C."/>
            <person name="Klenk H.P."/>
            <person name="Lapidus A."/>
        </authorList>
    </citation>
    <scope>NUCLEOTIDE SEQUENCE [LARGE SCALE GENOMIC DNA]</scope>
    <source>
        <strain evidence="3">ATCC 700542 / DSM 9946 / VI-R2</strain>
    </source>
</reference>
<dbReference type="OrthoDB" id="27511at2"/>
<keyword evidence="3" id="KW-1185">Reference proteome</keyword>
<feature type="transmembrane region" description="Helical" evidence="1">
    <location>
        <begin position="514"/>
        <end position="532"/>
    </location>
</feature>
<dbReference type="eggNOG" id="COG5412">
    <property type="taxonomic scope" value="Bacteria"/>
</dbReference>
<dbReference type="EMBL" id="CP002042">
    <property type="protein sequence ID" value="ADH63799.1"/>
    <property type="molecule type" value="Genomic_DNA"/>
</dbReference>
<evidence type="ECO:0000256" key="1">
    <source>
        <dbReference type="SAM" id="Phobius"/>
    </source>
</evidence>
<evidence type="ECO:0008006" key="4">
    <source>
        <dbReference type="Google" id="ProtNLM"/>
    </source>
</evidence>
<feature type="transmembrane region" description="Helical" evidence="1">
    <location>
        <begin position="422"/>
        <end position="441"/>
    </location>
</feature>
<keyword evidence="1" id="KW-1133">Transmembrane helix</keyword>
<accession>D7BGI3</accession>
<dbReference type="KEGG" id="msv:Mesil_1924"/>
<dbReference type="STRING" id="526227.Mesil_1924"/>
<sequence length="693" mass="71775">MRRLTWFFGLRSNFVTQSRAMSRGLTGVRAALQEVGGAAPATARAVAQSLRLPIGAARHLVGALTAAGAASAHLGRISSAAARAHQSLQGLVGRLTSLPGLLAAGAVGMATKSIFDAIGFKEQQLISLRVMLRPQVGLDAGRMAQQTYAMLARFAAETPFETQEVIAGGKQLLAAGVAVKNLQGLLKDAGDLAAGMGVRLEEAIAPITRLRAGNFGEAFERLRDFGISREALEARGLKFDKSGSYVGSVNKAMLAVRQAIKERFGGLMAEQSQSIFGLISTLKSRPFELFSQMSVDPQGPLKPFKQVLANLAVLTDFSRGPGAALSKRFQASLAGLIKAAFGPLAAASEPKQAGQAILAFLDRSTALVRRARQIFPTALGYARQFWTGIQAGLAILQGVWRTLEPAASLLGRLAQGLSASQAGMGAASGSGLALAGTLVLLATGLRLLNALTFGLVGTVARLGLVWLATGLKMSAGWLVALGPVGLLIGLIGGVVAAVGLAYQRLDWFRNGVNGVWKAVVAGGSAFIAWIRALPQTIGETLAGLPALMHETGARAVQGLWNGLRAAPGRVWEAAKNLARQAVGGSREALQVRSPSRVFASLGEQSGLGLRQGLLAMRGAVAGAGLALAAAAIPATLQIPAPAAALGAASPHREVHIHIGQIVLGQAQTPSEAKTLVVEAILEALERAQMEEGA</sequence>
<name>D7BGI3_ALLS1</name>
<feature type="transmembrane region" description="Helical" evidence="1">
    <location>
        <begin position="448"/>
        <end position="469"/>
    </location>
</feature>
<dbReference type="AlphaFoldDB" id="D7BGI3"/>
<dbReference type="Proteomes" id="UP000001916">
    <property type="component" value="Chromosome"/>
</dbReference>
<proteinExistence type="predicted"/>
<dbReference type="eggNOG" id="COG3941">
    <property type="taxonomic scope" value="Bacteria"/>
</dbReference>
<protein>
    <recommendedName>
        <fullName evidence="4">Phage tail tape measure protein, TP901 family</fullName>
    </recommendedName>
</protein>